<dbReference type="PROSITE" id="PS50929">
    <property type="entry name" value="ABC_TM1F"/>
    <property type="match status" value="1"/>
</dbReference>
<protein>
    <submittedName>
        <fullName evidence="13">Multidrug ABC transporter ATP-binding protein</fullName>
    </submittedName>
</protein>
<dbReference type="SUPFAM" id="SSF90123">
    <property type="entry name" value="ABC transporter transmembrane region"/>
    <property type="match status" value="1"/>
</dbReference>
<dbReference type="FunFam" id="1.20.1560.10:FF:000011">
    <property type="entry name" value="Multidrug ABC transporter ATP-binding protein"/>
    <property type="match status" value="1"/>
</dbReference>
<evidence type="ECO:0000256" key="1">
    <source>
        <dbReference type="ARBA" id="ARBA00004651"/>
    </source>
</evidence>
<evidence type="ECO:0000256" key="6">
    <source>
        <dbReference type="ARBA" id="ARBA00022840"/>
    </source>
</evidence>
<dbReference type="EMBL" id="PKOZ01000001">
    <property type="protein sequence ID" value="PQD96329.1"/>
    <property type="molecule type" value="Genomic_DNA"/>
</dbReference>
<dbReference type="Proteomes" id="UP000239663">
    <property type="component" value="Unassembled WGS sequence"/>
</dbReference>
<proteinExistence type="predicted"/>
<accession>A0A2S7N2T7</accession>
<evidence type="ECO:0000259" key="11">
    <source>
        <dbReference type="PROSITE" id="PS50893"/>
    </source>
</evidence>
<feature type="transmembrane region" description="Helical" evidence="10">
    <location>
        <begin position="287"/>
        <end position="314"/>
    </location>
</feature>
<keyword evidence="7 10" id="KW-1133">Transmembrane helix</keyword>
<evidence type="ECO:0000256" key="3">
    <source>
        <dbReference type="ARBA" id="ARBA00022475"/>
    </source>
</evidence>
<keyword evidence="2" id="KW-0813">Transport</keyword>
<dbReference type="FunFam" id="3.40.50.300:FF:000287">
    <property type="entry name" value="Multidrug ABC transporter ATP-binding protein"/>
    <property type="match status" value="1"/>
</dbReference>
<dbReference type="GO" id="GO:0016887">
    <property type="term" value="F:ATP hydrolysis activity"/>
    <property type="evidence" value="ECO:0007669"/>
    <property type="project" value="InterPro"/>
</dbReference>
<keyword evidence="8 10" id="KW-0472">Membrane</keyword>
<dbReference type="Pfam" id="PF00664">
    <property type="entry name" value="ABC_membrane"/>
    <property type="match status" value="1"/>
</dbReference>
<dbReference type="InterPro" id="IPR017871">
    <property type="entry name" value="ABC_transporter-like_CS"/>
</dbReference>
<dbReference type="CDD" id="cd03254">
    <property type="entry name" value="ABCC_Glucan_exporter_like"/>
    <property type="match status" value="1"/>
</dbReference>
<keyword evidence="6 13" id="KW-0067">ATP-binding</keyword>
<sequence>MAESTNQNKGTLPTGPPRGHGGARFAAVEKPKDFSGTLKRIWGYFGSEKRSLWIVLLFVVISAAVSLFVPYWIGRTVDSLEWRQVDLSLLHWFVIILAVVYVTDGVSTLLQGWMMAGISQRVVRSLRESLFRKLNKLPISYYDTHTHGDMMSRVTNDIDNVSTSISQSTTQLMSGVITITGSFVMMLVLSPILTLAACVTIPLMYLLTKTIAKRTRILFREQQKHLGRLNGHIEESISGNLIVKAFNHEDEVIFTFDAINGKLFESGRKAQIWSGFLMPIMNVINNLGLTSVAIVGGVLAVNGSITVGVIAAFISYSRQFTRPLNDLANIFNIFQSAVAGAERVFQVIDETEELADKPGADELSRAEGRVSFERVSFGYQKDSPILNNISFEAKAGSHIALVGPTGAGKTTIINLLTRFYDVGAGRITIDGTDIRDFTRESLRNTFGIVLQDTYLFTGTIKENIKYGRLEATDDEVVEAAKMANAHYFITRLPKGYETMLSESGGNLSQGQRQLLAIARAILSDPAILILDEATSSVDTRTELAIQNAMRKVMAGRTSFMIAHRLSTIREADTIMVIDDGRIKEQGSHQELINQNGQYRHMYESQFKNVQTS</sequence>
<dbReference type="InterPro" id="IPR003593">
    <property type="entry name" value="AAA+_ATPase"/>
</dbReference>
<evidence type="ECO:0000256" key="4">
    <source>
        <dbReference type="ARBA" id="ARBA00022692"/>
    </source>
</evidence>
<dbReference type="InterPro" id="IPR036640">
    <property type="entry name" value="ABC1_TM_sf"/>
</dbReference>
<dbReference type="Pfam" id="PF00005">
    <property type="entry name" value="ABC_tran"/>
    <property type="match status" value="1"/>
</dbReference>
<evidence type="ECO:0000256" key="7">
    <source>
        <dbReference type="ARBA" id="ARBA00022989"/>
    </source>
</evidence>
<evidence type="ECO:0000313" key="14">
    <source>
        <dbReference type="Proteomes" id="UP000239663"/>
    </source>
</evidence>
<evidence type="ECO:0000313" key="13">
    <source>
        <dbReference type="EMBL" id="PQD96329.1"/>
    </source>
</evidence>
<dbReference type="InterPro" id="IPR027417">
    <property type="entry name" value="P-loop_NTPase"/>
</dbReference>
<dbReference type="InterPro" id="IPR039421">
    <property type="entry name" value="Type_1_exporter"/>
</dbReference>
<dbReference type="SUPFAM" id="SSF52540">
    <property type="entry name" value="P-loop containing nucleoside triphosphate hydrolases"/>
    <property type="match status" value="1"/>
</dbReference>
<dbReference type="RefSeq" id="WP_104847431.1">
    <property type="nucleotide sequence ID" value="NZ_PKOZ01000001.1"/>
</dbReference>
<evidence type="ECO:0000256" key="5">
    <source>
        <dbReference type="ARBA" id="ARBA00022741"/>
    </source>
</evidence>
<dbReference type="PROSITE" id="PS00211">
    <property type="entry name" value="ABC_TRANSPORTER_1"/>
    <property type="match status" value="1"/>
</dbReference>
<feature type="transmembrane region" description="Helical" evidence="10">
    <location>
        <begin position="52"/>
        <end position="73"/>
    </location>
</feature>
<keyword evidence="3" id="KW-1003">Cell membrane</keyword>
<evidence type="ECO:0000259" key="12">
    <source>
        <dbReference type="PROSITE" id="PS50929"/>
    </source>
</evidence>
<feature type="domain" description="ABC transporter" evidence="11">
    <location>
        <begin position="370"/>
        <end position="604"/>
    </location>
</feature>
<dbReference type="InterPro" id="IPR011527">
    <property type="entry name" value="ABC1_TM_dom"/>
</dbReference>
<reference evidence="13 14" key="1">
    <citation type="submission" date="2017-12" db="EMBL/GenBank/DDBJ databases">
        <title>Taxonomic description and draft genome of Pradoshia cofamensis Gen. nov., sp. nov., a thermotolerant bacillale isolated from anterior gut of earthworm Eisenia fetida.</title>
        <authorList>
            <person name="Saha T."/>
            <person name="Chakraborty R."/>
        </authorList>
    </citation>
    <scope>NUCLEOTIDE SEQUENCE [LARGE SCALE GENOMIC DNA]</scope>
    <source>
        <strain evidence="13 14">EAG3</strain>
    </source>
</reference>
<dbReference type="PANTHER" id="PTHR43394">
    <property type="entry name" value="ATP-DEPENDENT PERMEASE MDL1, MITOCHONDRIAL"/>
    <property type="match status" value="1"/>
</dbReference>
<evidence type="ECO:0000256" key="10">
    <source>
        <dbReference type="SAM" id="Phobius"/>
    </source>
</evidence>
<comment type="caution">
    <text evidence="13">The sequence shown here is derived from an EMBL/GenBank/DDBJ whole genome shotgun (WGS) entry which is preliminary data.</text>
</comment>
<comment type="subcellular location">
    <subcellularLocation>
        <location evidence="1">Cell membrane</location>
        <topology evidence="1">Multi-pass membrane protein</topology>
    </subcellularLocation>
</comment>
<dbReference type="InterPro" id="IPR003439">
    <property type="entry name" value="ABC_transporter-like_ATP-bd"/>
</dbReference>
<dbReference type="AlphaFoldDB" id="A0A2S7N2T7"/>
<dbReference type="CDD" id="cd18547">
    <property type="entry name" value="ABC_6TM_Tm288_like"/>
    <property type="match status" value="1"/>
</dbReference>
<feature type="transmembrane region" description="Helical" evidence="10">
    <location>
        <begin position="183"/>
        <end position="207"/>
    </location>
</feature>
<name>A0A2S7N2T7_9BACI</name>
<dbReference type="PANTHER" id="PTHR43394:SF1">
    <property type="entry name" value="ATP-BINDING CASSETTE SUB-FAMILY B MEMBER 10, MITOCHONDRIAL"/>
    <property type="match status" value="1"/>
</dbReference>
<organism evidence="13 14">
    <name type="scientific">Pradoshia eiseniae</name>
    <dbReference type="NCBI Taxonomy" id="2064768"/>
    <lineage>
        <taxon>Bacteria</taxon>
        <taxon>Bacillati</taxon>
        <taxon>Bacillota</taxon>
        <taxon>Bacilli</taxon>
        <taxon>Bacillales</taxon>
        <taxon>Bacillaceae</taxon>
        <taxon>Pradoshia</taxon>
    </lineage>
</organism>
<dbReference type="Gene3D" id="3.40.50.300">
    <property type="entry name" value="P-loop containing nucleotide triphosphate hydrolases"/>
    <property type="match status" value="1"/>
</dbReference>
<feature type="transmembrane region" description="Helical" evidence="10">
    <location>
        <begin position="85"/>
        <end position="103"/>
    </location>
</feature>
<dbReference type="PROSITE" id="PS50893">
    <property type="entry name" value="ABC_TRANSPORTER_2"/>
    <property type="match status" value="1"/>
</dbReference>
<dbReference type="GO" id="GO:0005524">
    <property type="term" value="F:ATP binding"/>
    <property type="evidence" value="ECO:0007669"/>
    <property type="project" value="UniProtKB-KW"/>
</dbReference>
<dbReference type="OrthoDB" id="9770415at2"/>
<evidence type="ECO:0000256" key="2">
    <source>
        <dbReference type="ARBA" id="ARBA00022448"/>
    </source>
</evidence>
<dbReference type="Gene3D" id="1.20.1560.10">
    <property type="entry name" value="ABC transporter type 1, transmembrane domain"/>
    <property type="match status" value="1"/>
</dbReference>
<feature type="compositionally biased region" description="Polar residues" evidence="9">
    <location>
        <begin position="1"/>
        <end position="11"/>
    </location>
</feature>
<keyword evidence="14" id="KW-1185">Reference proteome</keyword>
<feature type="domain" description="ABC transmembrane type-1" evidence="12">
    <location>
        <begin position="53"/>
        <end position="336"/>
    </location>
</feature>
<feature type="region of interest" description="Disordered" evidence="9">
    <location>
        <begin position="1"/>
        <end position="23"/>
    </location>
</feature>
<evidence type="ECO:0000256" key="8">
    <source>
        <dbReference type="ARBA" id="ARBA00023136"/>
    </source>
</evidence>
<dbReference type="GO" id="GO:0005886">
    <property type="term" value="C:plasma membrane"/>
    <property type="evidence" value="ECO:0007669"/>
    <property type="project" value="UniProtKB-SubCell"/>
</dbReference>
<keyword evidence="5" id="KW-0547">Nucleotide-binding</keyword>
<dbReference type="GO" id="GO:0015421">
    <property type="term" value="F:ABC-type oligopeptide transporter activity"/>
    <property type="evidence" value="ECO:0007669"/>
    <property type="project" value="TreeGrafter"/>
</dbReference>
<gene>
    <name evidence="13" type="ORF">CYL18_00055</name>
</gene>
<keyword evidence="4 10" id="KW-0812">Transmembrane</keyword>
<dbReference type="SMART" id="SM00382">
    <property type="entry name" value="AAA"/>
    <property type="match status" value="1"/>
</dbReference>
<evidence type="ECO:0000256" key="9">
    <source>
        <dbReference type="SAM" id="MobiDB-lite"/>
    </source>
</evidence>